<dbReference type="PANTHER" id="PTHR34310:SF5">
    <property type="entry name" value="DUF427 DOMAIN PROTEIN (AFU_ORTHOLOGUE AFUA_3G02220)"/>
    <property type="match status" value="1"/>
</dbReference>
<sequence length="95" mass="10770">MPKAIWNGAVLAQSDRCELVEGNYYFPPESLNRTYFKESQTHTTCGWKGVASYYTLEVDGKVNPDAAWYYPIPKEAAKNITGYIAFWKGVRVEPA</sequence>
<comment type="caution">
    <text evidence="2">The sequence shown here is derived from an EMBL/GenBank/DDBJ whole genome shotgun (WGS) entry which is preliminary data.</text>
</comment>
<keyword evidence="3" id="KW-1185">Reference proteome</keyword>
<dbReference type="AlphaFoldDB" id="A0A098TNC5"/>
<dbReference type="InterPro" id="IPR038694">
    <property type="entry name" value="DUF427_sf"/>
</dbReference>
<proteinExistence type="predicted"/>
<dbReference type="OrthoDB" id="4565346at2"/>
<organism evidence="2 3">
    <name type="scientific">Neosynechococcus sphagnicola sy1</name>
    <dbReference type="NCBI Taxonomy" id="1497020"/>
    <lineage>
        <taxon>Bacteria</taxon>
        <taxon>Bacillati</taxon>
        <taxon>Cyanobacteriota</taxon>
        <taxon>Cyanophyceae</taxon>
        <taxon>Neosynechococcales</taxon>
        <taxon>Neosynechococcaceae</taxon>
        <taxon>Neosynechococcus</taxon>
    </lineage>
</organism>
<feature type="domain" description="DUF427" evidence="1">
    <location>
        <begin position="3"/>
        <end position="88"/>
    </location>
</feature>
<evidence type="ECO:0000313" key="3">
    <source>
        <dbReference type="Proteomes" id="UP000030170"/>
    </source>
</evidence>
<name>A0A098TNC5_9CYAN</name>
<reference evidence="2 3" key="1">
    <citation type="journal article" date="2014" name="Mol. Ecol.">
        <title>Evolution of Synechococcus.</title>
        <authorList>
            <person name="Dvorak P."/>
            <person name="Casamatta D."/>
            <person name="Hasler P."/>
            <person name="Poulickova A."/>
            <person name="Ondrej V."/>
            <person name="Sanges R."/>
        </authorList>
    </citation>
    <scope>NUCLEOTIDE SEQUENCE [LARGE SCALE GENOMIC DNA]</scope>
    <source>
        <strain evidence="2 3">CAUP A 1101</strain>
    </source>
</reference>
<dbReference type="Proteomes" id="UP000030170">
    <property type="component" value="Unassembled WGS sequence"/>
</dbReference>
<evidence type="ECO:0000259" key="1">
    <source>
        <dbReference type="Pfam" id="PF04248"/>
    </source>
</evidence>
<dbReference type="EMBL" id="JJML01000003">
    <property type="protein sequence ID" value="KGF73761.1"/>
    <property type="molecule type" value="Genomic_DNA"/>
</dbReference>
<dbReference type="Pfam" id="PF04248">
    <property type="entry name" value="NTP_transf_9"/>
    <property type="match status" value="1"/>
</dbReference>
<dbReference type="InterPro" id="IPR007361">
    <property type="entry name" value="DUF427"/>
</dbReference>
<gene>
    <name evidence="2" type="ORF">DO97_10065</name>
</gene>
<evidence type="ECO:0000313" key="2">
    <source>
        <dbReference type="EMBL" id="KGF73761.1"/>
    </source>
</evidence>
<dbReference type="Gene3D" id="2.170.150.40">
    <property type="entry name" value="Domain of unknown function (DUF427)"/>
    <property type="match status" value="1"/>
</dbReference>
<protein>
    <recommendedName>
        <fullName evidence="1">DUF427 domain-containing protein</fullName>
    </recommendedName>
</protein>
<dbReference type="PANTHER" id="PTHR34310">
    <property type="entry name" value="DUF427 DOMAIN PROTEIN (AFU_ORTHOLOGUE AFUA_3G02220)"/>
    <property type="match status" value="1"/>
</dbReference>
<accession>A0A098TNC5</accession>
<dbReference type="RefSeq" id="WP_036530704.1">
    <property type="nucleotide sequence ID" value="NZ_JJML01000003.1"/>
</dbReference>